<comment type="caution">
    <text evidence="2">The sequence shown here is derived from an EMBL/GenBank/DDBJ whole genome shotgun (WGS) entry which is preliminary data.</text>
</comment>
<dbReference type="RefSeq" id="WP_152839870.1">
    <property type="nucleotide sequence ID" value="NZ_WHUG01000009.1"/>
</dbReference>
<protein>
    <submittedName>
        <fullName evidence="2">PRTRC system ThiF family protein</fullName>
    </submittedName>
</protein>
<dbReference type="InterPro" id="IPR035985">
    <property type="entry name" value="Ubiquitin-activating_enz"/>
</dbReference>
<feature type="domain" description="THIF-type NAD/FAD binding fold" evidence="1">
    <location>
        <begin position="13"/>
        <end position="200"/>
    </location>
</feature>
<evidence type="ECO:0000259" key="1">
    <source>
        <dbReference type="Pfam" id="PF00899"/>
    </source>
</evidence>
<evidence type="ECO:0000313" key="3">
    <source>
        <dbReference type="Proteomes" id="UP000440498"/>
    </source>
</evidence>
<sequence>MEHLLNGRLLQKRIAVHLIGVGGGGAQMAGCLARLDIALRAQGHPHGLSVCAWDPAKVRAANVGRQVYSPSDIGQYKAIVTIERLNQFYGLNWRAVPETAALAWDRHAGAPDIIISCVDTRAARRHIHQRLFDQPHGVSYWLDLGNREADGQVWLGQPPRTGVDPAWRLPCITELYPEILEPRPDEDAAPSCSLRMALASQGLFVNDMAVRYGAQLLYRLFSTGRLAQHAALFNLDSLCSAGLAVDRATWLRFGVERPAPPEPVSAPAPAPAAAAALP</sequence>
<dbReference type="NCBIfam" id="TIGR03736">
    <property type="entry name" value="PRTRC_ThiF"/>
    <property type="match status" value="1"/>
</dbReference>
<reference evidence="2 3" key="1">
    <citation type="submission" date="2019-10" db="EMBL/GenBank/DDBJ databases">
        <title>Two novel species isolated from a subtropical stream in China.</title>
        <authorList>
            <person name="Lu H."/>
        </authorList>
    </citation>
    <scope>NUCLEOTIDE SEQUENCE [LARGE SCALE GENOMIC DNA]</scope>
    <source>
        <strain evidence="2 3">FT29W</strain>
    </source>
</reference>
<dbReference type="InterPro" id="IPR000594">
    <property type="entry name" value="ThiF_NAD_FAD-bd"/>
</dbReference>
<dbReference type="Proteomes" id="UP000440498">
    <property type="component" value="Unassembled WGS sequence"/>
</dbReference>
<dbReference type="PANTHER" id="PTHR10953">
    <property type="entry name" value="UBIQUITIN-ACTIVATING ENZYME E1"/>
    <property type="match status" value="1"/>
</dbReference>
<dbReference type="GO" id="GO:0005737">
    <property type="term" value="C:cytoplasm"/>
    <property type="evidence" value="ECO:0007669"/>
    <property type="project" value="TreeGrafter"/>
</dbReference>
<dbReference type="Pfam" id="PF00899">
    <property type="entry name" value="ThiF"/>
    <property type="match status" value="1"/>
</dbReference>
<dbReference type="PANTHER" id="PTHR10953:SF247">
    <property type="entry name" value="SLL6053 PROTEIN"/>
    <property type="match status" value="1"/>
</dbReference>
<organism evidence="2 3">
    <name type="scientific">Rugamonas aquatica</name>
    <dbReference type="NCBI Taxonomy" id="2743357"/>
    <lineage>
        <taxon>Bacteria</taxon>
        <taxon>Pseudomonadati</taxon>
        <taxon>Pseudomonadota</taxon>
        <taxon>Betaproteobacteria</taxon>
        <taxon>Burkholderiales</taxon>
        <taxon>Oxalobacteraceae</taxon>
        <taxon>Telluria group</taxon>
        <taxon>Rugamonas</taxon>
    </lineage>
</organism>
<dbReference type="GO" id="GO:0008641">
    <property type="term" value="F:ubiquitin-like modifier activating enzyme activity"/>
    <property type="evidence" value="ECO:0007669"/>
    <property type="project" value="InterPro"/>
</dbReference>
<evidence type="ECO:0000313" key="2">
    <source>
        <dbReference type="EMBL" id="MQA40572.1"/>
    </source>
</evidence>
<name>A0A6A7N6R8_9BURK</name>
<dbReference type="InterPro" id="IPR022500">
    <property type="entry name" value="PRTRC_ThiF"/>
</dbReference>
<gene>
    <name evidence="2" type="ORF">GEV02_20680</name>
</gene>
<dbReference type="GO" id="GO:0016779">
    <property type="term" value="F:nucleotidyltransferase activity"/>
    <property type="evidence" value="ECO:0007669"/>
    <property type="project" value="TreeGrafter"/>
</dbReference>
<dbReference type="EMBL" id="WHUG01000009">
    <property type="protein sequence ID" value="MQA40572.1"/>
    <property type="molecule type" value="Genomic_DNA"/>
</dbReference>
<dbReference type="InterPro" id="IPR045886">
    <property type="entry name" value="ThiF/MoeB/HesA"/>
</dbReference>
<dbReference type="SUPFAM" id="SSF69572">
    <property type="entry name" value="Activating enzymes of the ubiquitin-like proteins"/>
    <property type="match status" value="1"/>
</dbReference>
<proteinExistence type="predicted"/>
<dbReference type="AlphaFoldDB" id="A0A6A7N6R8"/>
<accession>A0A6A7N6R8</accession>
<dbReference type="Gene3D" id="3.40.50.720">
    <property type="entry name" value="NAD(P)-binding Rossmann-like Domain"/>
    <property type="match status" value="1"/>
</dbReference>
<dbReference type="GO" id="GO:0004792">
    <property type="term" value="F:thiosulfate-cyanide sulfurtransferase activity"/>
    <property type="evidence" value="ECO:0007669"/>
    <property type="project" value="TreeGrafter"/>
</dbReference>
<keyword evidence="3" id="KW-1185">Reference proteome</keyword>